<reference evidence="3 4" key="1">
    <citation type="journal article" date="2023" name="Commun. Biol.">
        <title>Genome analysis of Parmales, the sister group of diatoms, reveals the evolutionary specialization of diatoms from phago-mixotrophs to photoautotrophs.</title>
        <authorList>
            <person name="Ban H."/>
            <person name="Sato S."/>
            <person name="Yoshikawa S."/>
            <person name="Yamada K."/>
            <person name="Nakamura Y."/>
            <person name="Ichinomiya M."/>
            <person name="Sato N."/>
            <person name="Blanc-Mathieu R."/>
            <person name="Endo H."/>
            <person name="Kuwata A."/>
            <person name="Ogata H."/>
        </authorList>
    </citation>
    <scope>NUCLEOTIDE SEQUENCE [LARGE SCALE GENOMIC DNA]</scope>
</reference>
<evidence type="ECO:0000256" key="2">
    <source>
        <dbReference type="SAM" id="MobiDB-lite"/>
    </source>
</evidence>
<evidence type="ECO:0000313" key="3">
    <source>
        <dbReference type="EMBL" id="GMI34153.1"/>
    </source>
</evidence>
<evidence type="ECO:0000256" key="1">
    <source>
        <dbReference type="SAM" id="Coils"/>
    </source>
</evidence>
<name>A0ABQ6MWD1_9STRA</name>
<evidence type="ECO:0000313" key="4">
    <source>
        <dbReference type="Proteomes" id="UP001165060"/>
    </source>
</evidence>
<gene>
    <name evidence="3" type="ORF">TeGR_g5237</name>
</gene>
<accession>A0ABQ6MWD1</accession>
<protein>
    <submittedName>
        <fullName evidence="3">Uncharacterized protein</fullName>
    </submittedName>
</protein>
<organism evidence="3 4">
    <name type="scientific">Tetraparma gracilis</name>
    <dbReference type="NCBI Taxonomy" id="2962635"/>
    <lineage>
        <taxon>Eukaryota</taxon>
        <taxon>Sar</taxon>
        <taxon>Stramenopiles</taxon>
        <taxon>Ochrophyta</taxon>
        <taxon>Bolidophyceae</taxon>
        <taxon>Parmales</taxon>
        <taxon>Triparmaceae</taxon>
        <taxon>Tetraparma</taxon>
    </lineage>
</organism>
<feature type="compositionally biased region" description="Basic and acidic residues" evidence="2">
    <location>
        <begin position="55"/>
        <end position="77"/>
    </location>
</feature>
<feature type="coiled-coil region" evidence="1">
    <location>
        <begin position="189"/>
        <end position="223"/>
    </location>
</feature>
<keyword evidence="1" id="KW-0175">Coiled coil</keyword>
<feature type="coiled-coil region" evidence="1">
    <location>
        <begin position="279"/>
        <end position="313"/>
    </location>
</feature>
<keyword evidence="4" id="KW-1185">Reference proteome</keyword>
<dbReference type="Proteomes" id="UP001165060">
    <property type="component" value="Unassembled WGS sequence"/>
</dbReference>
<dbReference type="EMBL" id="BRYB01001811">
    <property type="protein sequence ID" value="GMI34153.1"/>
    <property type="molecule type" value="Genomic_DNA"/>
</dbReference>
<feature type="region of interest" description="Disordered" evidence="2">
    <location>
        <begin position="365"/>
        <end position="401"/>
    </location>
</feature>
<comment type="caution">
    <text evidence="3">The sequence shown here is derived from an EMBL/GenBank/DDBJ whole genome shotgun (WGS) entry which is preliminary data.</text>
</comment>
<proteinExistence type="predicted"/>
<sequence length="401" mass="45135">SPASPSSPPYPNPSEEIRAIYEENAVLKTLLSDFKEQLSRASGAPRKPFRPSFVAKHDRTNPKKRTSPREPAPDRARAGPVKPAAVVSSISHPAILWKELETERKRCLMFRKEAEMYKAQMDKFTDADGASIVDKMRHKMQQLTERVVSLAKENRALTSIQLHQERQLLSDDLLEQQWPVQMAVLKQDLNVAKEQGAREQKKASELRKKGREQQEQLVALKETNKTLKEIQAPVVDPDQPIITEKELRQVEDELGKSRVSEDVLRKSAESFKSLGKRELALEKAKSAKKDEEIAELKRQLANAQTDARQNLLNMKDLKATLRNIAVGNLKVKEVASLLPAGDEIDVMDLTAMESLLPEEVDVGRTKFLSPRPPPTEIKRELRFGNPGKKIKGGRSLNQTVG</sequence>
<feature type="non-terminal residue" evidence="3">
    <location>
        <position position="1"/>
    </location>
</feature>
<feature type="region of interest" description="Disordered" evidence="2">
    <location>
        <begin position="37"/>
        <end position="84"/>
    </location>
</feature>